<dbReference type="GO" id="GO:0080090">
    <property type="term" value="P:regulation of primary metabolic process"/>
    <property type="evidence" value="ECO:0007669"/>
    <property type="project" value="UniProtKB-ARBA"/>
</dbReference>
<gene>
    <name evidence="10" type="ORF">G4B88_027883</name>
</gene>
<feature type="domain" description="HTH myb-type" evidence="9">
    <location>
        <begin position="24"/>
        <end position="80"/>
    </location>
</feature>
<evidence type="ECO:0000313" key="10">
    <source>
        <dbReference type="EMBL" id="KAF4403112.1"/>
    </source>
</evidence>
<dbReference type="InterPro" id="IPR009057">
    <property type="entry name" value="Homeodomain-like_sf"/>
</dbReference>
<dbReference type="PANTHER" id="PTHR47999:SF121">
    <property type="entry name" value="MYB TRANSCRIPTION FACTOR"/>
    <property type="match status" value="1"/>
</dbReference>
<evidence type="ECO:0000256" key="6">
    <source>
        <dbReference type="ARBA" id="ARBA00023163"/>
    </source>
</evidence>
<evidence type="ECO:0000313" key="11">
    <source>
        <dbReference type="Proteomes" id="UP000583929"/>
    </source>
</evidence>
<dbReference type="SMART" id="SM00717">
    <property type="entry name" value="SANT"/>
    <property type="match status" value="2"/>
</dbReference>
<dbReference type="FunFam" id="1.10.10.60:FF:000218">
    <property type="entry name" value="Myb transcription factor"/>
    <property type="match status" value="1"/>
</dbReference>
<dbReference type="CDD" id="cd00167">
    <property type="entry name" value="SANT"/>
    <property type="match status" value="2"/>
</dbReference>
<evidence type="ECO:0000256" key="1">
    <source>
        <dbReference type="ARBA" id="ARBA00004123"/>
    </source>
</evidence>
<dbReference type="PROSITE" id="PS50090">
    <property type="entry name" value="MYB_LIKE"/>
    <property type="match status" value="2"/>
</dbReference>
<dbReference type="InterPro" id="IPR001005">
    <property type="entry name" value="SANT/Myb"/>
</dbReference>
<feature type="domain" description="Myb-like" evidence="8">
    <location>
        <begin position="77"/>
        <end position="136"/>
    </location>
</feature>
<protein>
    <submittedName>
        <fullName evidence="10">Uncharacterized protein</fullName>
    </submittedName>
</protein>
<dbReference type="GO" id="GO:0005634">
    <property type="term" value="C:nucleus"/>
    <property type="evidence" value="ECO:0007669"/>
    <property type="project" value="UniProtKB-SubCell"/>
</dbReference>
<dbReference type="InterPro" id="IPR017930">
    <property type="entry name" value="Myb_dom"/>
</dbReference>
<comment type="caution">
    <text evidence="10">The sequence shown here is derived from an EMBL/GenBank/DDBJ whole genome shotgun (WGS) entry which is preliminary data.</text>
</comment>
<dbReference type="Proteomes" id="UP000583929">
    <property type="component" value="Unassembled WGS sequence"/>
</dbReference>
<sequence length="318" mass="36543">MPRNNINMVTVLVTDQREGGSSGGRAVRKGAWTREEDDLLKDCVDKYGEGKWHLVPLRAGLNRCRKSCRLRWLNYLKPDIKRGEFTADEVDLILRLHKLLGNRQFEICFVLIWSLIAGRIPGRTANDVKNYWNTHLGKKVMMSYDKLNHKHYLRNKDDHHKFIAKPNIIKPRPRTFRNQLPLTNTTTVSKNNISSAPVPHVVACTLSQHGPVLEMNNKNWGWESLLDMIDSEDQQFLSSGFDEEFNNVAHTSEFEPVSHRPSESKIKDISTTTTTNNSSIFVIDGYQNCSTDFTMDMDLWDFGITATSVPDREMHEQP</sequence>
<reference evidence="10 11" key="1">
    <citation type="journal article" date="2020" name="bioRxiv">
        <title>Sequence and annotation of 42 cannabis genomes reveals extensive copy number variation in cannabinoid synthesis and pathogen resistance genes.</title>
        <authorList>
            <person name="Mckernan K.J."/>
            <person name="Helbert Y."/>
            <person name="Kane L.T."/>
            <person name="Ebling H."/>
            <person name="Zhang L."/>
            <person name="Liu B."/>
            <person name="Eaton Z."/>
            <person name="Mclaughlin S."/>
            <person name="Kingan S."/>
            <person name="Baybayan P."/>
            <person name="Concepcion G."/>
            <person name="Jordan M."/>
            <person name="Riva A."/>
            <person name="Barbazuk W."/>
            <person name="Harkins T."/>
        </authorList>
    </citation>
    <scope>NUCLEOTIDE SEQUENCE [LARGE SCALE GENOMIC DNA]</scope>
    <source>
        <strain evidence="11">cv. Jamaican Lion 4</strain>
        <tissue evidence="10">Leaf</tissue>
    </source>
</reference>
<evidence type="ECO:0000256" key="2">
    <source>
        <dbReference type="ARBA" id="ARBA00022737"/>
    </source>
</evidence>
<keyword evidence="5" id="KW-0010">Activator</keyword>
<dbReference type="EMBL" id="JAATIQ010000005">
    <property type="protein sequence ID" value="KAF4403112.1"/>
    <property type="molecule type" value="Genomic_DNA"/>
</dbReference>
<dbReference type="Gene3D" id="1.10.10.60">
    <property type="entry name" value="Homeodomain-like"/>
    <property type="match status" value="2"/>
</dbReference>
<proteinExistence type="predicted"/>
<dbReference type="SUPFAM" id="SSF46689">
    <property type="entry name" value="Homeodomain-like"/>
    <property type="match status" value="1"/>
</dbReference>
<dbReference type="GO" id="GO:0003677">
    <property type="term" value="F:DNA binding"/>
    <property type="evidence" value="ECO:0007669"/>
    <property type="project" value="UniProtKB-KW"/>
</dbReference>
<accession>A0A7J6I693</accession>
<keyword evidence="4" id="KW-0238">DNA-binding</keyword>
<keyword evidence="3" id="KW-0805">Transcription regulation</keyword>
<evidence type="ECO:0000256" key="5">
    <source>
        <dbReference type="ARBA" id="ARBA00023159"/>
    </source>
</evidence>
<dbReference type="InterPro" id="IPR015495">
    <property type="entry name" value="Myb_TF_plants"/>
</dbReference>
<evidence type="ECO:0000259" key="9">
    <source>
        <dbReference type="PROSITE" id="PS51294"/>
    </source>
</evidence>
<feature type="domain" description="Myb-like" evidence="8">
    <location>
        <begin position="24"/>
        <end position="76"/>
    </location>
</feature>
<evidence type="ECO:0000256" key="4">
    <source>
        <dbReference type="ARBA" id="ARBA00023125"/>
    </source>
</evidence>
<comment type="subcellular location">
    <subcellularLocation>
        <location evidence="1">Nucleus</location>
    </subcellularLocation>
</comment>
<organism evidence="10 11">
    <name type="scientific">Cannabis sativa</name>
    <name type="common">Hemp</name>
    <name type="synonym">Marijuana</name>
    <dbReference type="NCBI Taxonomy" id="3483"/>
    <lineage>
        <taxon>Eukaryota</taxon>
        <taxon>Viridiplantae</taxon>
        <taxon>Streptophyta</taxon>
        <taxon>Embryophyta</taxon>
        <taxon>Tracheophyta</taxon>
        <taxon>Spermatophyta</taxon>
        <taxon>Magnoliopsida</taxon>
        <taxon>eudicotyledons</taxon>
        <taxon>Gunneridae</taxon>
        <taxon>Pentapetalae</taxon>
        <taxon>rosids</taxon>
        <taxon>fabids</taxon>
        <taxon>Rosales</taxon>
        <taxon>Cannabaceae</taxon>
        <taxon>Cannabis</taxon>
    </lineage>
</organism>
<keyword evidence="11" id="KW-1185">Reference proteome</keyword>
<evidence type="ECO:0000256" key="3">
    <source>
        <dbReference type="ARBA" id="ARBA00023015"/>
    </source>
</evidence>
<name>A0A7J6I693_CANSA</name>
<keyword evidence="7" id="KW-0539">Nucleus</keyword>
<dbReference type="PROSITE" id="PS51294">
    <property type="entry name" value="HTH_MYB"/>
    <property type="match status" value="2"/>
</dbReference>
<evidence type="ECO:0000256" key="7">
    <source>
        <dbReference type="ARBA" id="ARBA00023242"/>
    </source>
</evidence>
<keyword evidence="6" id="KW-0804">Transcription</keyword>
<dbReference type="PANTHER" id="PTHR47999">
    <property type="entry name" value="TRANSCRIPTION FACTOR MYB8-RELATED-RELATED"/>
    <property type="match status" value="1"/>
</dbReference>
<keyword evidence="2" id="KW-0677">Repeat</keyword>
<evidence type="ECO:0000259" key="8">
    <source>
        <dbReference type="PROSITE" id="PS50090"/>
    </source>
</evidence>
<dbReference type="AlphaFoldDB" id="A0A7J6I693"/>
<dbReference type="Pfam" id="PF00249">
    <property type="entry name" value="Myb_DNA-binding"/>
    <property type="match status" value="2"/>
</dbReference>
<feature type="domain" description="HTH myb-type" evidence="9">
    <location>
        <begin position="81"/>
        <end position="140"/>
    </location>
</feature>